<evidence type="ECO:0000256" key="1">
    <source>
        <dbReference type="ARBA" id="ARBA00004141"/>
    </source>
</evidence>
<name>A0A212K895_9PROT</name>
<feature type="transmembrane region" description="Helical" evidence="5">
    <location>
        <begin position="387"/>
        <end position="406"/>
    </location>
</feature>
<dbReference type="PIRSF" id="PIRSF006060">
    <property type="entry name" value="AA_transporter"/>
    <property type="match status" value="1"/>
</dbReference>
<dbReference type="Gene3D" id="1.20.1740.10">
    <property type="entry name" value="Amino acid/polyamine transporter I"/>
    <property type="match status" value="1"/>
</dbReference>
<keyword evidence="4 5" id="KW-0472">Membrane</keyword>
<keyword evidence="2 5" id="KW-0812">Transmembrane</keyword>
<dbReference type="PANTHER" id="PTHR11785:SF512">
    <property type="entry name" value="SOBREMESA, ISOFORM B"/>
    <property type="match status" value="1"/>
</dbReference>
<accession>A0A212K895</accession>
<feature type="transmembrane region" description="Helical" evidence="5">
    <location>
        <begin position="323"/>
        <end position="343"/>
    </location>
</feature>
<sequence length="443" mass="45519">MSAAGNEAPRASLSVADGVAMLVGIVVGIGIFKTPQMVAANVDSEFGFVAAWLAGGVVTLVGALVYAELGSAYPSTGGEYAFLSRAFGRGVGLLFAWARLTVIQTGAIALVAFVFGDYAQRVLPLGRWGPTVYAASAIAAFTAVNFTGSPQGRGVQRLFTAVTVVAVLAIAALGLAGGPAQPPPPAQTGGGAAGLAMVFILLTYGGWNEAAYISGELRDVRRAIARVLVLGCGAVTLLYVIVNLAFLRTLGLEGLRASDAVAADAMHALLGGAGATVLDLTVCCAALSTLNATIFTGARLYYAIGRDLPGLARFDRWDARGNTPANALLLQSATALLLVGFGAATRGGFEAMVAYTAPVFWLFLLLVGVSLFVLRRRGAAEPGRFRVPFYPVTPLLFCLTCGYLLYASVVYAGLGSLVGVAVLALGLPLVLVRARAPATQPGE</sequence>
<feature type="transmembrane region" description="Helical" evidence="5">
    <location>
        <begin position="12"/>
        <end position="34"/>
    </location>
</feature>
<feature type="transmembrane region" description="Helical" evidence="5">
    <location>
        <begin position="90"/>
        <end position="116"/>
    </location>
</feature>
<evidence type="ECO:0000313" key="6">
    <source>
        <dbReference type="EMBL" id="SBW07931.1"/>
    </source>
</evidence>
<evidence type="ECO:0000256" key="4">
    <source>
        <dbReference type="ARBA" id="ARBA00023136"/>
    </source>
</evidence>
<feature type="transmembrane region" description="Helical" evidence="5">
    <location>
        <begin position="412"/>
        <end position="432"/>
    </location>
</feature>
<dbReference type="InterPro" id="IPR050598">
    <property type="entry name" value="AminoAcid_Transporter"/>
</dbReference>
<feature type="transmembrane region" description="Helical" evidence="5">
    <location>
        <begin position="128"/>
        <end position="146"/>
    </location>
</feature>
<evidence type="ECO:0000256" key="2">
    <source>
        <dbReference type="ARBA" id="ARBA00022692"/>
    </source>
</evidence>
<reference evidence="6" key="1">
    <citation type="submission" date="2016-04" db="EMBL/GenBank/DDBJ databases">
        <authorList>
            <person name="Evans L.H."/>
            <person name="Alamgir A."/>
            <person name="Owens N."/>
            <person name="Weber N.D."/>
            <person name="Virtaneva K."/>
            <person name="Barbian K."/>
            <person name="Babar A."/>
            <person name="Rosenke K."/>
        </authorList>
    </citation>
    <scope>NUCLEOTIDE SEQUENCE</scope>
    <source>
        <strain evidence="6">86</strain>
    </source>
</reference>
<evidence type="ECO:0000256" key="3">
    <source>
        <dbReference type="ARBA" id="ARBA00022989"/>
    </source>
</evidence>
<feature type="transmembrane region" description="Helical" evidence="5">
    <location>
        <begin position="189"/>
        <end position="207"/>
    </location>
</feature>
<dbReference type="EMBL" id="FLUO01000001">
    <property type="protein sequence ID" value="SBW07931.1"/>
    <property type="molecule type" value="Genomic_DNA"/>
</dbReference>
<dbReference type="Pfam" id="PF13520">
    <property type="entry name" value="AA_permease_2"/>
    <property type="match status" value="1"/>
</dbReference>
<feature type="transmembrane region" description="Helical" evidence="5">
    <location>
        <begin position="227"/>
        <end position="246"/>
    </location>
</feature>
<proteinExistence type="predicted"/>
<dbReference type="PANTHER" id="PTHR11785">
    <property type="entry name" value="AMINO ACID TRANSPORTER"/>
    <property type="match status" value="1"/>
</dbReference>
<feature type="transmembrane region" description="Helical" evidence="5">
    <location>
        <begin position="46"/>
        <end position="69"/>
    </location>
</feature>
<gene>
    <name evidence="6" type="ORF">KL86APRO_12305</name>
</gene>
<feature type="transmembrane region" description="Helical" evidence="5">
    <location>
        <begin position="158"/>
        <end position="177"/>
    </location>
</feature>
<evidence type="ECO:0000256" key="5">
    <source>
        <dbReference type="SAM" id="Phobius"/>
    </source>
</evidence>
<keyword evidence="3 5" id="KW-1133">Transmembrane helix</keyword>
<organism evidence="6">
    <name type="scientific">uncultured Alphaproteobacteria bacterium</name>
    <dbReference type="NCBI Taxonomy" id="91750"/>
    <lineage>
        <taxon>Bacteria</taxon>
        <taxon>Pseudomonadati</taxon>
        <taxon>Pseudomonadota</taxon>
        <taxon>Alphaproteobacteria</taxon>
        <taxon>environmental samples</taxon>
    </lineage>
</organism>
<comment type="subcellular location">
    <subcellularLocation>
        <location evidence="1">Membrane</location>
        <topology evidence="1">Multi-pass membrane protein</topology>
    </subcellularLocation>
</comment>
<dbReference type="AlphaFoldDB" id="A0A212K895"/>
<dbReference type="GO" id="GO:0016020">
    <property type="term" value="C:membrane"/>
    <property type="evidence" value="ECO:0007669"/>
    <property type="project" value="UniProtKB-SubCell"/>
</dbReference>
<dbReference type="InterPro" id="IPR002293">
    <property type="entry name" value="AA/rel_permease1"/>
</dbReference>
<feature type="transmembrane region" description="Helical" evidence="5">
    <location>
        <begin position="277"/>
        <end position="302"/>
    </location>
</feature>
<protein>
    <submittedName>
        <fullName evidence="6">Amino acid transporter</fullName>
    </submittedName>
</protein>
<feature type="transmembrane region" description="Helical" evidence="5">
    <location>
        <begin position="355"/>
        <end position="375"/>
    </location>
</feature>
<dbReference type="GO" id="GO:0015179">
    <property type="term" value="F:L-amino acid transmembrane transporter activity"/>
    <property type="evidence" value="ECO:0007669"/>
    <property type="project" value="TreeGrafter"/>
</dbReference>